<sequence>MCTKSIPHSKRQIMLGLRIGVLIPMCNCCLLKFLNSRSIIHLCSYLCTQTWMTILRPNIACTLQCS</sequence>
<dbReference type="EMBL" id="CM046388">
    <property type="protein sequence ID" value="KAI8571504.1"/>
    <property type="molecule type" value="Genomic_DNA"/>
</dbReference>
<dbReference type="Proteomes" id="UP001062846">
    <property type="component" value="Chromosome 1"/>
</dbReference>
<gene>
    <name evidence="1" type="ORF">RHMOL_Rhmol01G0124700</name>
</gene>
<accession>A0ACC0Q235</accession>
<evidence type="ECO:0000313" key="2">
    <source>
        <dbReference type="Proteomes" id="UP001062846"/>
    </source>
</evidence>
<comment type="caution">
    <text evidence="1">The sequence shown here is derived from an EMBL/GenBank/DDBJ whole genome shotgun (WGS) entry which is preliminary data.</text>
</comment>
<organism evidence="1 2">
    <name type="scientific">Rhododendron molle</name>
    <name type="common">Chinese azalea</name>
    <name type="synonym">Azalea mollis</name>
    <dbReference type="NCBI Taxonomy" id="49168"/>
    <lineage>
        <taxon>Eukaryota</taxon>
        <taxon>Viridiplantae</taxon>
        <taxon>Streptophyta</taxon>
        <taxon>Embryophyta</taxon>
        <taxon>Tracheophyta</taxon>
        <taxon>Spermatophyta</taxon>
        <taxon>Magnoliopsida</taxon>
        <taxon>eudicotyledons</taxon>
        <taxon>Gunneridae</taxon>
        <taxon>Pentapetalae</taxon>
        <taxon>asterids</taxon>
        <taxon>Ericales</taxon>
        <taxon>Ericaceae</taxon>
        <taxon>Ericoideae</taxon>
        <taxon>Rhodoreae</taxon>
        <taxon>Rhododendron</taxon>
    </lineage>
</organism>
<reference evidence="1" key="1">
    <citation type="submission" date="2022-02" db="EMBL/GenBank/DDBJ databases">
        <title>Plant Genome Project.</title>
        <authorList>
            <person name="Zhang R.-G."/>
        </authorList>
    </citation>
    <scope>NUCLEOTIDE SEQUENCE</scope>
    <source>
        <strain evidence="1">AT1</strain>
    </source>
</reference>
<proteinExistence type="predicted"/>
<evidence type="ECO:0000313" key="1">
    <source>
        <dbReference type="EMBL" id="KAI8571504.1"/>
    </source>
</evidence>
<name>A0ACC0Q235_RHOML</name>
<keyword evidence="2" id="KW-1185">Reference proteome</keyword>
<protein>
    <submittedName>
        <fullName evidence="1">Uncharacterized protein</fullName>
    </submittedName>
</protein>